<dbReference type="EMBL" id="LN828717">
    <property type="protein sequence ID" value="CFW42337.1"/>
    <property type="molecule type" value="Genomic_DNA"/>
</dbReference>
<keyword evidence="1" id="KW-1133">Transmembrane helix</keyword>
<dbReference type="Proteomes" id="UP000246186">
    <property type="component" value="Genome"/>
</dbReference>
<keyword evidence="1" id="KW-0812">Transmembrane</keyword>
<dbReference type="OrthoDB" id="18382at10239"/>
<keyword evidence="1" id="KW-0472">Membrane</keyword>
<dbReference type="RefSeq" id="YP_195183.1">
    <property type="nucleotide sequence ID" value="NC_006820.1"/>
</dbReference>
<feature type="domain" description="DUF7201" evidence="2">
    <location>
        <begin position="21"/>
        <end position="163"/>
    </location>
</feature>
<reference evidence="4 6" key="3">
    <citation type="journal article" date="2015" name="PLoS ONE">
        <title>Spontaneous Deletion of an "ORFanage" Region Facilitates Host Adaptation in a "Photosynthetic" Cyanophage.</title>
        <authorList>
            <person name="Puxty R.J."/>
            <person name="Perez-Sepulveda B."/>
            <person name="Rihtman B."/>
            <person name="Evans D.J."/>
            <person name="Millard A.D."/>
            <person name="Scanlan D.J."/>
        </authorList>
    </citation>
    <scope>NUCLEOTIDE SEQUENCE [LARGE SCALE GENOMIC DNA]</scope>
</reference>
<evidence type="ECO:0000259" key="2">
    <source>
        <dbReference type="Pfam" id="PF23831"/>
    </source>
</evidence>
<dbReference type="EMBL" id="AJ630128">
    <property type="protein sequence ID" value="CAF34213.1"/>
    <property type="molecule type" value="Genomic_DNA"/>
</dbReference>
<feature type="transmembrane region" description="Helical" evidence="1">
    <location>
        <begin position="123"/>
        <end position="146"/>
    </location>
</feature>
<dbReference type="KEGG" id="vg:3260279"/>
<sequence length="164" mass="18379">MLLHSSQLWTSQFATFDTEDDMPFGFGKEIAVLEGKFQIYEDLSKEMLDKLERAVEKISEGNQKVALILAKHEEKIEQSIRADQLIVKMVDEMREANSKEHAAVIDRIGSVESKISDLSKFRWITAGVAAAIVLVIGSAEFFGGVLTMGSRDATMERSIQPRTR</sequence>
<gene>
    <name evidence="4" type="ORF">S-PM2d148</name>
    <name evidence="3" type="ORF">S-PM2p148</name>
</gene>
<reference evidence="3 5" key="1">
    <citation type="journal article" date="2004" name="Proc. Natl. Acad. Sci. U.S.A.">
        <title>Genetic organization of the psbAD region in phages infecting marine Synechococcus strains.</title>
        <authorList>
            <person name="Millard A."/>
            <person name="Clokie M.R."/>
            <person name="Shub D.A."/>
            <person name="Mann N.H."/>
        </authorList>
    </citation>
    <scope>NUCLEOTIDE SEQUENCE [LARGE SCALE GENOMIC DNA]</scope>
</reference>
<evidence type="ECO:0000256" key="1">
    <source>
        <dbReference type="SAM" id="Phobius"/>
    </source>
</evidence>
<organismHost>
    <name type="scientific">Synechococcus</name>
    <dbReference type="NCBI Taxonomy" id="1129"/>
</organismHost>
<dbReference type="Proteomes" id="UP000000994">
    <property type="component" value="Segment"/>
</dbReference>
<evidence type="ECO:0000313" key="6">
    <source>
        <dbReference type="Proteomes" id="UP000246186"/>
    </source>
</evidence>
<accession>Q5GQI9</accession>
<evidence type="ECO:0000313" key="5">
    <source>
        <dbReference type="Proteomes" id="UP000000994"/>
    </source>
</evidence>
<reference evidence="3 5" key="2">
    <citation type="journal article" date="2005" name="J. Bacteriol.">
        <title>The genome of S-PM2, a 'photosynthetic' T4-type bacteriophage that infects marine Synechococcus strains.</title>
        <authorList>
            <person name="Mann N.H."/>
            <person name="Clokie M.R."/>
            <person name="Millard A."/>
            <person name="Cook A."/>
            <person name="Wilson W.H."/>
            <person name="Wheatley P.J."/>
            <person name="Letarov A."/>
            <person name="Krisch H.M."/>
        </authorList>
    </citation>
    <scope>NUCLEOTIDE SEQUENCE</scope>
</reference>
<organism evidence="3 5">
    <name type="scientific">Synechococcus phage S-PM2</name>
    <dbReference type="NCBI Taxonomy" id="238854"/>
    <lineage>
        <taxon>Viruses</taxon>
        <taxon>Duplodnaviria</taxon>
        <taxon>Heunggongvirae</taxon>
        <taxon>Uroviricota</taxon>
        <taxon>Caudoviricetes</taxon>
        <taxon>Pantevenvirales</taxon>
        <taxon>Kyanoviridae</taxon>
        <taxon>Nodensvirus</taxon>
        <taxon>Nodensvirus spm2</taxon>
    </lineage>
</organism>
<dbReference type="Pfam" id="PF23831">
    <property type="entry name" value="DUF7201"/>
    <property type="match status" value="1"/>
</dbReference>
<evidence type="ECO:0000313" key="3">
    <source>
        <dbReference type="EMBL" id="CAF34213.1"/>
    </source>
</evidence>
<proteinExistence type="predicted"/>
<reference evidence="4" key="4">
    <citation type="submission" date="2015-02" db="EMBL/GenBank/DDBJ databases">
        <authorList>
            <person name="Chooi Y.-H."/>
        </authorList>
    </citation>
    <scope>NUCLEOTIDE SEQUENCE</scope>
</reference>
<dbReference type="InterPro" id="IPR055625">
    <property type="entry name" value="DUF7201"/>
</dbReference>
<name>Q5GQI9_BPSYP</name>
<protein>
    <submittedName>
        <fullName evidence="3">Hypothetical-Protein / belonging to T4-LIKE GC: 201</fullName>
    </submittedName>
</protein>
<evidence type="ECO:0000313" key="4">
    <source>
        <dbReference type="EMBL" id="CFW42337.1"/>
    </source>
</evidence>
<keyword evidence="5" id="KW-1185">Reference proteome</keyword>